<evidence type="ECO:0000313" key="4">
    <source>
        <dbReference type="EMBL" id="QXM06743.1"/>
    </source>
</evidence>
<organism evidence="4 5">
    <name type="scientific">Crassaminicella indica</name>
    <dbReference type="NCBI Taxonomy" id="2855394"/>
    <lineage>
        <taxon>Bacteria</taxon>
        <taxon>Bacillati</taxon>
        <taxon>Bacillota</taxon>
        <taxon>Clostridia</taxon>
        <taxon>Eubacteriales</taxon>
        <taxon>Clostridiaceae</taxon>
        <taxon>Crassaminicella</taxon>
    </lineage>
</organism>
<accession>A0ABX8RCG4</accession>
<dbReference type="InterPro" id="IPR012854">
    <property type="entry name" value="Cu_amine_oxidase-like_N"/>
</dbReference>
<dbReference type="InterPro" id="IPR013222">
    <property type="entry name" value="Glyco_hyd_98_carb-bd"/>
</dbReference>
<feature type="signal peptide" evidence="1">
    <location>
        <begin position="1"/>
        <end position="21"/>
    </location>
</feature>
<protein>
    <submittedName>
        <fullName evidence="4">NPCBM/NEW2 domain-containing protein</fullName>
    </submittedName>
</protein>
<evidence type="ECO:0000259" key="2">
    <source>
        <dbReference type="Pfam" id="PF07833"/>
    </source>
</evidence>
<dbReference type="Pfam" id="PF08305">
    <property type="entry name" value="NPCBM"/>
    <property type="match status" value="1"/>
</dbReference>
<keyword evidence="1" id="KW-0732">Signal</keyword>
<feature type="domain" description="Copper amine oxidase-like N-terminal" evidence="2">
    <location>
        <begin position="40"/>
        <end position="114"/>
    </location>
</feature>
<evidence type="ECO:0000259" key="3">
    <source>
        <dbReference type="Pfam" id="PF08305"/>
    </source>
</evidence>
<keyword evidence="5" id="KW-1185">Reference proteome</keyword>
<dbReference type="RefSeq" id="WP_218283438.1">
    <property type="nucleotide sequence ID" value="NZ_CP078093.1"/>
</dbReference>
<name>A0ABX8RCG4_9CLOT</name>
<evidence type="ECO:0000313" key="5">
    <source>
        <dbReference type="Proteomes" id="UP000886818"/>
    </source>
</evidence>
<reference evidence="4" key="1">
    <citation type="submission" date="2021-07" db="EMBL/GenBank/DDBJ databases">
        <title>Complete genome sequence of Crassaminicella sp. 143-21, isolated from a deep-sea hydrothermal vent.</title>
        <authorList>
            <person name="Li X."/>
        </authorList>
    </citation>
    <scope>NUCLEOTIDE SEQUENCE</scope>
    <source>
        <strain evidence="4">143-21</strain>
    </source>
</reference>
<dbReference type="EMBL" id="CP078093">
    <property type="protein sequence ID" value="QXM06743.1"/>
    <property type="molecule type" value="Genomic_DNA"/>
</dbReference>
<sequence>MKKVMIGLVLGLLFSFSFVNADAIVKNISVNYGIVKRIIIDGEDNKFSDKKPFVYNGTTYVPLRYISENLGKKVTWDGKTGTVYIGEVPQIQTVSSVDEVYLTDKKISYYSNVYLYRIDNSTSKSLNKDLDAGFDYPKDFIMSLMVDPITEKIEQYKKGMCIRAYDDGARLVYKLDGKYNKLTGLVGLDHVLNEGLDEAYIVSFIVDGDIKQKIEIKKSKYPQHIDIELTNGKELEIEFKRPKGNKSEPFIDLVDMVLE</sequence>
<evidence type="ECO:0000256" key="1">
    <source>
        <dbReference type="SAM" id="SignalP"/>
    </source>
</evidence>
<proteinExistence type="predicted"/>
<feature type="chain" id="PRO_5046720192" evidence="1">
    <location>
        <begin position="22"/>
        <end position="259"/>
    </location>
</feature>
<dbReference type="Proteomes" id="UP000886818">
    <property type="component" value="Chromosome"/>
</dbReference>
<feature type="domain" description="Glycosyl hydrolase family 98 putative carbohydrate-binding module" evidence="3">
    <location>
        <begin position="145"/>
        <end position="252"/>
    </location>
</feature>
<dbReference type="Pfam" id="PF07833">
    <property type="entry name" value="Cu_amine_oxidN1"/>
    <property type="match status" value="1"/>
</dbReference>
<gene>
    <name evidence="4" type="ORF">KVH43_03205</name>
</gene>